<dbReference type="Pfam" id="PF20040">
    <property type="entry name" value="DUF6442"/>
    <property type="match status" value="1"/>
</dbReference>
<organism evidence="2 3">
    <name type="scientific">Lawsonibacter hominis</name>
    <dbReference type="NCBI Taxonomy" id="2763053"/>
    <lineage>
        <taxon>Bacteria</taxon>
        <taxon>Bacillati</taxon>
        <taxon>Bacillota</taxon>
        <taxon>Clostridia</taxon>
        <taxon>Eubacteriales</taxon>
        <taxon>Oscillospiraceae</taxon>
        <taxon>Lawsonibacter</taxon>
    </lineage>
</organism>
<keyword evidence="3" id="KW-1185">Reference proteome</keyword>
<gene>
    <name evidence="2" type="ORF">H8S57_06570</name>
</gene>
<sequence length="142" mass="15933">MKNTKHWLITGSGIALLAVGFFLMKNIDNSNNFLMNLPYVFVGIGSGVFGSGMGSIVTSRTLKKHPETQRVLEIEKKDERNIAISNRAKAKAYDAMTFVFGALMVSFALMGIELVAVLLLVFSYLFVHGYGIYYRCKYDREM</sequence>
<evidence type="ECO:0000313" key="2">
    <source>
        <dbReference type="EMBL" id="MBC5733388.1"/>
    </source>
</evidence>
<dbReference type="RefSeq" id="WP_186907284.1">
    <property type="nucleotide sequence ID" value="NZ_JACOPP010000006.1"/>
</dbReference>
<keyword evidence="1" id="KW-1133">Transmembrane helix</keyword>
<dbReference type="EMBL" id="JACOPP010000006">
    <property type="protein sequence ID" value="MBC5733388.1"/>
    <property type="molecule type" value="Genomic_DNA"/>
</dbReference>
<accession>A0A8J6JCM7</accession>
<evidence type="ECO:0000313" key="3">
    <source>
        <dbReference type="Proteomes" id="UP000661435"/>
    </source>
</evidence>
<feature type="transmembrane region" description="Helical" evidence="1">
    <location>
        <begin position="36"/>
        <end position="57"/>
    </location>
</feature>
<keyword evidence="1" id="KW-0472">Membrane</keyword>
<dbReference type="InterPro" id="IPR045620">
    <property type="entry name" value="DUF6442"/>
</dbReference>
<proteinExistence type="predicted"/>
<dbReference type="AlphaFoldDB" id="A0A8J6JCM7"/>
<comment type="caution">
    <text evidence="2">The sequence shown here is derived from an EMBL/GenBank/DDBJ whole genome shotgun (WGS) entry which is preliminary data.</text>
</comment>
<feature type="transmembrane region" description="Helical" evidence="1">
    <location>
        <begin position="7"/>
        <end position="24"/>
    </location>
</feature>
<feature type="transmembrane region" description="Helical" evidence="1">
    <location>
        <begin position="92"/>
        <end position="109"/>
    </location>
</feature>
<protein>
    <recommendedName>
        <fullName evidence="4">DUF2178 domain-containing protein</fullName>
    </recommendedName>
</protein>
<name>A0A8J6JCM7_9FIRM</name>
<reference evidence="2" key="1">
    <citation type="submission" date="2020-08" db="EMBL/GenBank/DDBJ databases">
        <title>Genome public.</title>
        <authorList>
            <person name="Liu C."/>
            <person name="Sun Q."/>
        </authorList>
    </citation>
    <scope>NUCLEOTIDE SEQUENCE</scope>
    <source>
        <strain evidence="2">NSJ-51</strain>
    </source>
</reference>
<keyword evidence="1" id="KW-0812">Transmembrane</keyword>
<evidence type="ECO:0008006" key="4">
    <source>
        <dbReference type="Google" id="ProtNLM"/>
    </source>
</evidence>
<evidence type="ECO:0000256" key="1">
    <source>
        <dbReference type="SAM" id="Phobius"/>
    </source>
</evidence>
<dbReference type="Proteomes" id="UP000661435">
    <property type="component" value="Unassembled WGS sequence"/>
</dbReference>